<dbReference type="Gene3D" id="1.10.10.60">
    <property type="entry name" value="Homeodomain-like"/>
    <property type="match status" value="1"/>
</dbReference>
<evidence type="ECO:0000256" key="6">
    <source>
        <dbReference type="SAM" id="MobiDB-lite"/>
    </source>
</evidence>
<dbReference type="GO" id="GO:0003700">
    <property type="term" value="F:DNA-binding transcription factor activity"/>
    <property type="evidence" value="ECO:0007669"/>
    <property type="project" value="InterPro"/>
</dbReference>
<evidence type="ECO:0000313" key="9">
    <source>
        <dbReference type="Proteomes" id="UP000075902"/>
    </source>
</evidence>
<dbReference type="InterPro" id="IPR032687">
    <property type="entry name" value="AraC-type_N"/>
</dbReference>
<feature type="domain" description="HTH araC/xylS-type" evidence="7">
    <location>
        <begin position="269"/>
        <end position="365"/>
    </location>
</feature>
<name>A0A182TV25_9DIPT</name>
<comment type="subcellular location">
    <subcellularLocation>
        <location evidence="1">Nucleus</location>
    </subcellularLocation>
</comment>
<dbReference type="GO" id="GO:0005634">
    <property type="term" value="C:nucleus"/>
    <property type="evidence" value="ECO:0007669"/>
    <property type="project" value="UniProtKB-SubCell"/>
</dbReference>
<dbReference type="PANTHER" id="PTHR47894:SF1">
    <property type="entry name" value="HTH-TYPE TRANSCRIPTIONAL REGULATOR VQSM"/>
    <property type="match status" value="1"/>
</dbReference>
<evidence type="ECO:0000256" key="3">
    <source>
        <dbReference type="ARBA" id="ARBA00023125"/>
    </source>
</evidence>
<dbReference type="Proteomes" id="UP000075902">
    <property type="component" value="Unassembled WGS sequence"/>
</dbReference>
<dbReference type="PANTHER" id="PTHR47894">
    <property type="entry name" value="HTH-TYPE TRANSCRIPTIONAL REGULATOR GADX"/>
    <property type="match status" value="1"/>
</dbReference>
<dbReference type="GO" id="GO:0005829">
    <property type="term" value="C:cytosol"/>
    <property type="evidence" value="ECO:0007669"/>
    <property type="project" value="TreeGrafter"/>
</dbReference>
<dbReference type="PROSITE" id="PS01124">
    <property type="entry name" value="HTH_ARAC_FAMILY_2"/>
    <property type="match status" value="1"/>
</dbReference>
<evidence type="ECO:0000313" key="8">
    <source>
        <dbReference type="EnsemblMetazoa" id="AMEC008816-PA"/>
    </source>
</evidence>
<evidence type="ECO:0000256" key="1">
    <source>
        <dbReference type="ARBA" id="ARBA00004123"/>
    </source>
</evidence>
<evidence type="ECO:0000256" key="2">
    <source>
        <dbReference type="ARBA" id="ARBA00023015"/>
    </source>
</evidence>
<evidence type="ECO:0000259" key="7">
    <source>
        <dbReference type="PROSITE" id="PS01124"/>
    </source>
</evidence>
<keyword evidence="4" id="KW-0804">Transcription</keyword>
<dbReference type="InterPro" id="IPR009057">
    <property type="entry name" value="Homeodomain-like_sf"/>
</dbReference>
<reference evidence="8" key="2">
    <citation type="submission" date="2020-05" db="UniProtKB">
        <authorList>
            <consortium name="EnsemblMetazoa"/>
        </authorList>
    </citation>
    <scope>IDENTIFICATION</scope>
    <source>
        <strain evidence="8">CM1001059</strain>
    </source>
</reference>
<evidence type="ECO:0000256" key="4">
    <source>
        <dbReference type="ARBA" id="ARBA00023163"/>
    </source>
</evidence>
<feature type="region of interest" description="Disordered" evidence="6">
    <location>
        <begin position="583"/>
        <end position="632"/>
    </location>
</feature>
<proteinExistence type="predicted"/>
<organism evidence="8 9">
    <name type="scientific">Anopheles melas</name>
    <dbReference type="NCBI Taxonomy" id="34690"/>
    <lineage>
        <taxon>Eukaryota</taxon>
        <taxon>Metazoa</taxon>
        <taxon>Ecdysozoa</taxon>
        <taxon>Arthropoda</taxon>
        <taxon>Hexapoda</taxon>
        <taxon>Insecta</taxon>
        <taxon>Pterygota</taxon>
        <taxon>Neoptera</taxon>
        <taxon>Endopterygota</taxon>
        <taxon>Diptera</taxon>
        <taxon>Nematocera</taxon>
        <taxon>Culicoidea</taxon>
        <taxon>Culicidae</taxon>
        <taxon>Anophelinae</taxon>
        <taxon>Anopheles</taxon>
    </lineage>
</organism>
<keyword evidence="3" id="KW-0238">DNA-binding</keyword>
<sequence length="632" mass="65686">MRRPGGAIPGGGRCGALLSAQEKGLPAMSPTRVSALAVLDLHDLLLQLGAVDAAQLQLAGLSREGLLAGCDPLRPLPEQRLDESLLLGLWQQAASHPALPHVGLLVGLAFNPERRGLLASLLFQCASVGEALSTFLRHGALMNPSEQWQAHDTGDGLCLELAFAAGRGYPQAAVERSLVALVRWGRELAGDGFVPDRVEFACPRPAYAERFVDAFGIAPQFGCAANRVYLSAGQVASPIRSANPYLKALLEARVQEAQEQLRAETDLVERVRLLIRADLASGPGVDALCARLHLSRPTLYRRLREQGTGFAELLEEERSRVALQQAREGVPVQAISEALGFKDVSTFHRAFRRWFGHSPGAARQLRVEGGLGLVGVGLAAHGRRVGVFGVGVVPAAGLGVGGDQQVAGQGADGGEAAAEGLGDLREARVHPQAVAGGAQAVAVGDAQGLAVAAVGPGPAQAAGGVSGGEVGGEGHAAQFHRFAVLHQAVHLHRGEDHVVAEVDVLAVAALQQHGRFGVAHQLRAGGLLDGGQRAHVIDVGVAVQDQLEVARCHTQLAHVGQQVVGHLGHAAVQQHGAFRRLHQQRGDAGGADVPGVVGDAQRCHRGQPGGRGGVGLQLRQDGLGGHGGLGQQ</sequence>
<feature type="coiled-coil region" evidence="5">
    <location>
        <begin position="247"/>
        <end position="274"/>
    </location>
</feature>
<dbReference type="SMART" id="SM00342">
    <property type="entry name" value="HTH_ARAC"/>
    <property type="match status" value="1"/>
</dbReference>
<dbReference type="Pfam" id="PF12625">
    <property type="entry name" value="Arabinose_bd"/>
    <property type="match status" value="1"/>
</dbReference>
<keyword evidence="5" id="KW-0175">Coiled coil</keyword>
<dbReference type="VEuPathDB" id="VectorBase:AMEC008816"/>
<feature type="compositionally biased region" description="Gly residues" evidence="6">
    <location>
        <begin position="622"/>
        <end position="632"/>
    </location>
</feature>
<dbReference type="Pfam" id="PF12833">
    <property type="entry name" value="HTH_18"/>
    <property type="match status" value="1"/>
</dbReference>
<feature type="compositionally biased region" description="Low complexity" evidence="6">
    <location>
        <begin position="590"/>
        <end position="600"/>
    </location>
</feature>
<accession>A0A182TV25</accession>
<dbReference type="SUPFAM" id="SSF46689">
    <property type="entry name" value="Homeodomain-like"/>
    <property type="match status" value="1"/>
</dbReference>
<reference evidence="9" key="1">
    <citation type="submission" date="2014-01" db="EMBL/GenBank/DDBJ databases">
        <title>The Genome Sequence of Anopheles melas CM1001059_A (V2).</title>
        <authorList>
            <consortium name="The Broad Institute Genomics Platform"/>
            <person name="Neafsey D.E."/>
            <person name="Besansky N."/>
            <person name="Howell P."/>
            <person name="Walton C."/>
            <person name="Young S.K."/>
            <person name="Zeng Q."/>
            <person name="Gargeya S."/>
            <person name="Fitzgerald M."/>
            <person name="Haas B."/>
            <person name="Abouelleil A."/>
            <person name="Allen A.W."/>
            <person name="Alvarado L."/>
            <person name="Arachchi H.M."/>
            <person name="Berlin A.M."/>
            <person name="Chapman S.B."/>
            <person name="Gainer-Dewar J."/>
            <person name="Goldberg J."/>
            <person name="Griggs A."/>
            <person name="Gujja S."/>
            <person name="Hansen M."/>
            <person name="Howarth C."/>
            <person name="Imamovic A."/>
            <person name="Ireland A."/>
            <person name="Larimer J."/>
            <person name="McCowan C."/>
            <person name="Murphy C."/>
            <person name="Pearson M."/>
            <person name="Poon T.W."/>
            <person name="Priest M."/>
            <person name="Roberts A."/>
            <person name="Saif S."/>
            <person name="Shea T."/>
            <person name="Sisk P."/>
            <person name="Sykes S."/>
            <person name="Wortman J."/>
            <person name="Nusbaum C."/>
            <person name="Birren B."/>
        </authorList>
    </citation>
    <scope>NUCLEOTIDE SEQUENCE [LARGE SCALE GENOMIC DNA]</scope>
    <source>
        <strain evidence="9">CM1001059</strain>
    </source>
</reference>
<dbReference type="InterPro" id="IPR018060">
    <property type="entry name" value="HTH_AraC"/>
</dbReference>
<protein>
    <recommendedName>
        <fullName evidence="7">HTH araC/xylS-type domain-containing protein</fullName>
    </recommendedName>
</protein>
<dbReference type="GO" id="GO:0000976">
    <property type="term" value="F:transcription cis-regulatory region binding"/>
    <property type="evidence" value="ECO:0007669"/>
    <property type="project" value="TreeGrafter"/>
</dbReference>
<dbReference type="EnsemblMetazoa" id="AMEC008816-RA">
    <property type="protein sequence ID" value="AMEC008816-PA"/>
    <property type="gene ID" value="AMEC008816"/>
</dbReference>
<dbReference type="AlphaFoldDB" id="A0A182TV25"/>
<evidence type="ECO:0000256" key="5">
    <source>
        <dbReference type="SAM" id="Coils"/>
    </source>
</evidence>
<keyword evidence="9" id="KW-1185">Reference proteome</keyword>
<keyword evidence="2" id="KW-0805">Transcription regulation</keyword>